<feature type="domain" description="POTRA" evidence="10">
    <location>
        <begin position="15"/>
        <end position="82"/>
    </location>
</feature>
<dbReference type="GO" id="GO:1990063">
    <property type="term" value="C:Bam protein complex"/>
    <property type="evidence" value="ECO:0007669"/>
    <property type="project" value="TreeGrafter"/>
</dbReference>
<dbReference type="PIRSF" id="PIRSF006076">
    <property type="entry name" value="OM_assembly_OMP85"/>
    <property type="match status" value="1"/>
</dbReference>
<proteinExistence type="inferred from homology"/>
<dbReference type="PANTHER" id="PTHR12815:SF23">
    <property type="entry name" value="OUTER MEMBRANE PROTEIN ASSEMBLY FACTOR BAMA"/>
    <property type="match status" value="1"/>
</dbReference>
<dbReference type="Pfam" id="PF01103">
    <property type="entry name" value="Omp85"/>
    <property type="match status" value="1"/>
</dbReference>
<keyword evidence="7 8" id="KW-0998">Cell outer membrane</keyword>
<keyword evidence="2 8" id="KW-1134">Transmembrane beta strand</keyword>
<evidence type="ECO:0000256" key="5">
    <source>
        <dbReference type="ARBA" id="ARBA00022737"/>
    </source>
</evidence>
<dbReference type="PANTHER" id="PTHR12815">
    <property type="entry name" value="SORTING AND ASSEMBLY MACHINERY SAMM50 PROTEIN FAMILY MEMBER"/>
    <property type="match status" value="1"/>
</dbReference>
<dbReference type="InterPro" id="IPR010827">
    <property type="entry name" value="BamA/TamA_POTRA"/>
</dbReference>
<protein>
    <recommendedName>
        <fullName evidence="8 9">Outer membrane protein assembly factor BamA</fullName>
    </recommendedName>
</protein>
<feature type="domain" description="POTRA" evidence="10">
    <location>
        <begin position="83"/>
        <end position="163"/>
    </location>
</feature>
<feature type="domain" description="POTRA" evidence="10">
    <location>
        <begin position="166"/>
        <end position="254"/>
    </location>
</feature>
<accession>A0AB39UZN3</accession>
<dbReference type="PROSITE" id="PS51779">
    <property type="entry name" value="POTRA"/>
    <property type="match status" value="5"/>
</dbReference>
<keyword evidence="4 8" id="KW-0732">Signal</keyword>
<dbReference type="AlphaFoldDB" id="A0AB39UZN3"/>
<evidence type="ECO:0000256" key="4">
    <source>
        <dbReference type="ARBA" id="ARBA00022729"/>
    </source>
</evidence>
<comment type="function">
    <text evidence="8">Part of the outer membrane protein assembly complex, which is involved in assembly and insertion of beta-barrel proteins into the outer membrane.</text>
</comment>
<comment type="subunit">
    <text evidence="8">Part of the Bam complex.</text>
</comment>
<dbReference type="GO" id="GO:0051205">
    <property type="term" value="P:protein insertion into membrane"/>
    <property type="evidence" value="ECO:0007669"/>
    <property type="project" value="UniProtKB-UniRule"/>
</dbReference>
<organism evidence="11">
    <name type="scientific">Thermohahella caldifontis</name>
    <dbReference type="NCBI Taxonomy" id="3142973"/>
    <lineage>
        <taxon>Bacteria</taxon>
        <taxon>Pseudomonadati</taxon>
        <taxon>Pseudomonadota</taxon>
        <taxon>Gammaproteobacteria</taxon>
        <taxon>Oceanospirillales</taxon>
        <taxon>Hahellaceae</taxon>
        <taxon>Thermohahella</taxon>
    </lineage>
</organism>
<name>A0AB39UZN3_9GAMM</name>
<feature type="domain" description="POTRA" evidence="10">
    <location>
        <begin position="338"/>
        <end position="412"/>
    </location>
</feature>
<reference evidence="11" key="1">
    <citation type="submission" date="2024-05" db="EMBL/GenBank/DDBJ databases">
        <title>Genome sequencing of novel strain.</title>
        <authorList>
            <person name="Ganbat D."/>
            <person name="Ganbat S."/>
            <person name="Lee S.-J."/>
        </authorList>
    </citation>
    <scope>NUCLEOTIDE SEQUENCE</scope>
    <source>
        <strain evidence="11">SMD15-11</strain>
    </source>
</reference>
<dbReference type="EMBL" id="CP154858">
    <property type="protein sequence ID" value="XDT73503.1"/>
    <property type="molecule type" value="Genomic_DNA"/>
</dbReference>
<keyword evidence="5 8" id="KW-0677">Repeat</keyword>
<evidence type="ECO:0000256" key="7">
    <source>
        <dbReference type="ARBA" id="ARBA00023237"/>
    </source>
</evidence>
<keyword evidence="3 8" id="KW-0812">Transmembrane</keyword>
<dbReference type="InterPro" id="IPR034746">
    <property type="entry name" value="POTRA"/>
</dbReference>
<evidence type="ECO:0000256" key="2">
    <source>
        <dbReference type="ARBA" id="ARBA00022452"/>
    </source>
</evidence>
<comment type="similarity">
    <text evidence="8">Belongs to the BamA family.</text>
</comment>
<keyword evidence="6 8" id="KW-0472">Membrane</keyword>
<dbReference type="InterPro" id="IPR039910">
    <property type="entry name" value="D15-like"/>
</dbReference>
<sequence length="763" mass="84520">MILGLWLLAGTASAFPVDDIRVEGLQRVSAGRVINALNIELGDDVDPADTARAIRDLFKTGLFRDIRVGRDGNVLVVQVQERPAISKIDIEGNKNIETDQLLKALKAAGLEEGRVFRLSTLKQIELELLKSYIEQGRYSARVEASTEKQTGNRVKIRIEIKEGPVATIHHLNIVGNKDVDDGTLTDLLDLETTGFWANVFNSDKYSRQKLAGDLEKIRNWYLDHGYIKATIDSTEVSISPDREQVYITVDVTEGPQYRIRDVALKGDLIVPEAELRELIRLEPGEVFNQKQVNFYADLISKKLGAEGYTFATVSAIPTPHEEDKTATVTYYVDPGKRTYVRRINFNGNVSTADEVLRQQMLQMEAAPANSDLIEASKTRLDRLGFFKTVSVDTPLVPGHDDLIDVNYTVEEQPTGSLSASMGFSQSDGLLLGVSVTEKNFFGTGRSVSFGLNRSASVKSANLSYTNPFFTIDGVSRGFRVFYKETDYEASDISSYSSDNLGAAMTFGYPIDRVSRLRFGLQAESRNIKLGTYPAQEITDFINTNGNKFDAVLITGSWTRSTLNKGVYPTQGWSQTLGADITLPKLSDLTYYKVQYESDYYVPLSDSHEWVVRQRTNLAYGNAYGSTASLPFYEHYYAGGFGSVRGFENSSLGLRGTPDALDPDQSGDPFGGNLLTEFSLELIFPFALLEDRSAVRSALFLDAGNVFDTDRGFDPALDELRVSAGVSLAWITPVGPLSFSLGKAIRKKDGDNTQFFQFMLGQTF</sequence>
<dbReference type="NCBIfam" id="TIGR03303">
    <property type="entry name" value="OM_YaeT"/>
    <property type="match status" value="1"/>
</dbReference>
<dbReference type="HAMAP" id="MF_01430">
    <property type="entry name" value="OM_assembly_BamA"/>
    <property type="match status" value="1"/>
</dbReference>
<dbReference type="GO" id="GO:0043165">
    <property type="term" value="P:Gram-negative-bacterium-type cell outer membrane assembly"/>
    <property type="evidence" value="ECO:0007669"/>
    <property type="project" value="UniProtKB-UniRule"/>
</dbReference>
<dbReference type="Gene3D" id="2.40.160.50">
    <property type="entry name" value="membrane protein fhac: a member of the omp85/tpsb transporter family"/>
    <property type="match status" value="1"/>
</dbReference>
<feature type="domain" description="POTRA" evidence="10">
    <location>
        <begin position="257"/>
        <end position="335"/>
    </location>
</feature>
<dbReference type="InterPro" id="IPR023707">
    <property type="entry name" value="OM_assembly_BamA"/>
</dbReference>
<dbReference type="Gene3D" id="3.10.20.310">
    <property type="entry name" value="membrane protein fhac"/>
    <property type="match status" value="5"/>
</dbReference>
<evidence type="ECO:0000256" key="3">
    <source>
        <dbReference type="ARBA" id="ARBA00022692"/>
    </source>
</evidence>
<dbReference type="RefSeq" id="WP_369602494.1">
    <property type="nucleotide sequence ID" value="NZ_CP154858.1"/>
</dbReference>
<comment type="subcellular location">
    <subcellularLocation>
        <location evidence="8">Cell outer membrane</location>
    </subcellularLocation>
    <subcellularLocation>
        <location evidence="1">Membrane</location>
    </subcellularLocation>
</comment>
<evidence type="ECO:0000256" key="9">
    <source>
        <dbReference type="NCBIfam" id="TIGR03303"/>
    </source>
</evidence>
<evidence type="ECO:0000256" key="6">
    <source>
        <dbReference type="ARBA" id="ARBA00023136"/>
    </source>
</evidence>
<evidence type="ECO:0000256" key="8">
    <source>
        <dbReference type="HAMAP-Rule" id="MF_01430"/>
    </source>
</evidence>
<gene>
    <name evidence="8 11" type="primary">bamA</name>
    <name evidence="11" type="ORF">AAIA72_05920</name>
</gene>
<dbReference type="Pfam" id="PF07244">
    <property type="entry name" value="POTRA"/>
    <property type="match status" value="4"/>
</dbReference>
<dbReference type="KEGG" id="tcd:AAIA72_05920"/>
<evidence type="ECO:0000259" key="10">
    <source>
        <dbReference type="PROSITE" id="PS51779"/>
    </source>
</evidence>
<evidence type="ECO:0000256" key="1">
    <source>
        <dbReference type="ARBA" id="ARBA00004370"/>
    </source>
</evidence>
<evidence type="ECO:0000313" key="11">
    <source>
        <dbReference type="EMBL" id="XDT73503.1"/>
    </source>
</evidence>
<dbReference type="InterPro" id="IPR000184">
    <property type="entry name" value="Bac_surfAg_D15"/>
</dbReference>